<dbReference type="WBParaSite" id="MBELARI_LOCUS445">
    <property type="protein sequence ID" value="MBELARI_LOCUS445"/>
    <property type="gene ID" value="MBELARI_LOCUS445"/>
</dbReference>
<organism evidence="2 3">
    <name type="scientific">Mesorhabditis belari</name>
    <dbReference type="NCBI Taxonomy" id="2138241"/>
    <lineage>
        <taxon>Eukaryota</taxon>
        <taxon>Metazoa</taxon>
        <taxon>Ecdysozoa</taxon>
        <taxon>Nematoda</taxon>
        <taxon>Chromadorea</taxon>
        <taxon>Rhabditida</taxon>
        <taxon>Rhabditina</taxon>
        <taxon>Rhabditomorpha</taxon>
        <taxon>Rhabditoidea</taxon>
        <taxon>Rhabditidae</taxon>
        <taxon>Mesorhabditinae</taxon>
        <taxon>Mesorhabditis</taxon>
    </lineage>
</organism>
<evidence type="ECO:0000259" key="1">
    <source>
        <dbReference type="SMART" id="SM00587"/>
    </source>
</evidence>
<evidence type="ECO:0000313" key="3">
    <source>
        <dbReference type="WBParaSite" id="MBELARI_LOCUS445"/>
    </source>
</evidence>
<dbReference type="PANTHER" id="PTHR23020:SF8">
    <property type="entry name" value="CHK KINASE-LIKE DOMAIN-CONTAINING PROTEIN"/>
    <property type="match status" value="1"/>
</dbReference>
<dbReference type="Proteomes" id="UP000887575">
    <property type="component" value="Unassembled WGS sequence"/>
</dbReference>
<dbReference type="Gene3D" id="3.90.1200.10">
    <property type="match status" value="1"/>
</dbReference>
<dbReference type="PANTHER" id="PTHR23020">
    <property type="entry name" value="UNCHARACTERIZED NUCLEAR HORMONE RECEPTOR-RELATED"/>
    <property type="match status" value="1"/>
</dbReference>
<protein>
    <recommendedName>
        <fullName evidence="1">CHK kinase-like domain-containing protein</fullName>
    </recommendedName>
</protein>
<name>A0AAF3FEL3_9BILA</name>
<dbReference type="Pfam" id="PF07914">
    <property type="entry name" value="DUF1679"/>
    <property type="match status" value="1"/>
</dbReference>
<dbReference type="AlphaFoldDB" id="A0AAF3FEL3"/>
<proteinExistence type="predicted"/>
<evidence type="ECO:0000313" key="2">
    <source>
        <dbReference type="Proteomes" id="UP000887575"/>
    </source>
</evidence>
<reference evidence="3" key="1">
    <citation type="submission" date="2024-02" db="UniProtKB">
        <authorList>
            <consortium name="WormBaseParasite"/>
        </authorList>
    </citation>
    <scope>IDENTIFICATION</scope>
</reference>
<keyword evidence="2" id="KW-1185">Reference proteome</keyword>
<feature type="domain" description="CHK kinase-like" evidence="1">
    <location>
        <begin position="141"/>
        <end position="328"/>
    </location>
</feature>
<dbReference type="InterPro" id="IPR011009">
    <property type="entry name" value="Kinase-like_dom_sf"/>
</dbReference>
<accession>A0AAF3FEL3</accession>
<dbReference type="InterPro" id="IPR052961">
    <property type="entry name" value="Oxido-Kinase-like_Enzymes"/>
</dbReference>
<dbReference type="InterPro" id="IPR012877">
    <property type="entry name" value="Dhs-27"/>
</dbReference>
<dbReference type="SMART" id="SM00587">
    <property type="entry name" value="CHK"/>
    <property type="match status" value="1"/>
</dbReference>
<sequence length="403" mass="46384">MVAENMRDNETIIDTVITWGMVEGDLQKQFKTKARTGPARSAKLLSGGYVSKSALITFDWSDEQERLPKRGMIKITSSAGMKALSELNGAFLRYDEMATCFSDTEYNFYKNAPQVGILDEIPVPNFIGGRPFGVDGVEAGYTILEFLENVHNRHVFHALSPKTATEAVKMLARIAAYSLRHRKEARILAENEVFEEFFSDFTRDQRIQEGFEAIESRWPDLKPAIDVMRTESKVFTSAKNFKNELVKACKHETIVHGDMWPGNILFNKSNAGDYSIRVIVDWQTMHIGNPMEDLTRLLSTGLGADEYRNRRDFYLETYYETLKAETKGEELPWDSLEKLIEDYEKAYPLIAIVWIPPFILVLADDHIREHSDGEDDDVRLKTFLDKYRLMIEESAKYIKKWKL</sequence>
<dbReference type="InterPro" id="IPR015897">
    <property type="entry name" value="CHK_kinase-like"/>
</dbReference>
<dbReference type="SUPFAM" id="SSF56112">
    <property type="entry name" value="Protein kinase-like (PK-like)"/>
    <property type="match status" value="1"/>
</dbReference>